<name>A0A6S9KWS4_HETAK</name>
<gene>
    <name evidence="2" type="ORF">HAKA00212_LOCUS24062</name>
</gene>
<accession>A0A6S9KWS4</accession>
<evidence type="ECO:0000313" key="2">
    <source>
        <dbReference type="EMBL" id="CAE0647777.1"/>
    </source>
</evidence>
<reference evidence="2" key="1">
    <citation type="submission" date="2021-01" db="EMBL/GenBank/DDBJ databases">
        <authorList>
            <person name="Corre E."/>
            <person name="Pelletier E."/>
            <person name="Niang G."/>
            <person name="Scheremetjew M."/>
            <person name="Finn R."/>
            <person name="Kale V."/>
            <person name="Holt S."/>
            <person name="Cochrane G."/>
            <person name="Meng A."/>
            <person name="Brown T."/>
            <person name="Cohen L."/>
        </authorList>
    </citation>
    <scope>NUCLEOTIDE SEQUENCE</scope>
    <source>
        <strain evidence="2">CCMP3107</strain>
    </source>
</reference>
<proteinExistence type="predicted"/>
<protein>
    <submittedName>
        <fullName evidence="2">Uncharacterized protein</fullName>
    </submittedName>
</protein>
<organism evidence="2">
    <name type="scientific">Heterosigma akashiwo</name>
    <name type="common">Chromophytic alga</name>
    <name type="synonym">Heterosigma carterae</name>
    <dbReference type="NCBI Taxonomy" id="2829"/>
    <lineage>
        <taxon>Eukaryota</taxon>
        <taxon>Sar</taxon>
        <taxon>Stramenopiles</taxon>
        <taxon>Ochrophyta</taxon>
        <taxon>Raphidophyceae</taxon>
        <taxon>Chattonellales</taxon>
        <taxon>Chattonellaceae</taxon>
        <taxon>Heterosigma</taxon>
    </lineage>
</organism>
<feature type="region of interest" description="Disordered" evidence="1">
    <location>
        <begin position="138"/>
        <end position="157"/>
    </location>
</feature>
<evidence type="ECO:0000256" key="1">
    <source>
        <dbReference type="SAM" id="MobiDB-lite"/>
    </source>
</evidence>
<sequence>MALSIGLSALKTRLIPNQHILAGCFLPCKVQANLHLFGASAAGMLRSISSFSRPTPVLMDKKGKPLPTSAAGSQRMDMFNPDLEEVVVAHDTGLELEGRSVEELLALARASYPERAGPRGNRHKQREKIRFRQIRRQHTQQKYQRIAAAGRKQEKKRKMHDLFKMYAKDAPALKV</sequence>
<dbReference type="EMBL" id="HBIU01054669">
    <property type="protein sequence ID" value="CAE0647777.1"/>
    <property type="molecule type" value="Transcribed_RNA"/>
</dbReference>
<dbReference type="AlphaFoldDB" id="A0A6S9KWS4"/>